<dbReference type="InterPro" id="IPR003594">
    <property type="entry name" value="HATPase_dom"/>
</dbReference>
<keyword evidence="8" id="KW-0547">Nucleotide-binding</keyword>
<evidence type="ECO:0000313" key="9">
    <source>
        <dbReference type="EMBL" id="MDX3022963.1"/>
    </source>
</evidence>
<dbReference type="InterPro" id="IPR050428">
    <property type="entry name" value="TCS_sensor_his_kinase"/>
</dbReference>
<reference evidence="8 10" key="1">
    <citation type="journal article" date="2023" name="Microb. Genom.">
        <title>Mesoterricola silvestris gen. nov., sp. nov., Mesoterricola sediminis sp. nov., Geothrix oryzae sp. nov., Geothrix edaphica sp. nov., Geothrix rubra sp. nov., and Geothrix limicola sp. nov., six novel members of Acidobacteriota isolated from soils.</title>
        <authorList>
            <person name="Weisberg A.J."/>
            <person name="Pearce E."/>
            <person name="Kramer C.G."/>
            <person name="Chang J.H."/>
            <person name="Clarke C.R."/>
        </authorList>
    </citation>
    <scope>NUCLEOTIDE SEQUENCE</scope>
    <source>
        <strain evidence="9 10">NB05-1H</strain>
        <strain evidence="8">NRRL_B-16521</strain>
    </source>
</reference>
<feature type="domain" description="Histidine kinase/HSP90-like ATPase" evidence="7">
    <location>
        <begin position="276"/>
        <end position="381"/>
    </location>
</feature>
<evidence type="ECO:0000256" key="2">
    <source>
        <dbReference type="ARBA" id="ARBA00012438"/>
    </source>
</evidence>
<dbReference type="Proteomes" id="UP001272987">
    <property type="component" value="Unassembled WGS sequence"/>
</dbReference>
<feature type="compositionally biased region" description="Low complexity" evidence="6">
    <location>
        <begin position="426"/>
        <end position="443"/>
    </location>
</feature>
<comment type="catalytic activity">
    <reaction evidence="1">
        <text>ATP + protein L-histidine = ADP + protein N-phospho-L-histidine.</text>
        <dbReference type="EC" id="2.7.13.3"/>
    </reaction>
</comment>
<evidence type="ECO:0000256" key="4">
    <source>
        <dbReference type="ARBA" id="ARBA00022679"/>
    </source>
</evidence>
<evidence type="ECO:0000313" key="10">
    <source>
        <dbReference type="Proteomes" id="UP001272987"/>
    </source>
</evidence>
<dbReference type="InterPro" id="IPR036890">
    <property type="entry name" value="HATPase_C_sf"/>
</dbReference>
<comment type="caution">
    <text evidence="8">The sequence shown here is derived from an EMBL/GenBank/DDBJ whole genome shotgun (WGS) entry which is preliminary data.</text>
</comment>
<evidence type="ECO:0000259" key="7">
    <source>
        <dbReference type="Pfam" id="PF02518"/>
    </source>
</evidence>
<accession>A0AAP6EIY1</accession>
<feature type="compositionally biased region" description="Pro residues" evidence="6">
    <location>
        <begin position="482"/>
        <end position="494"/>
    </location>
</feature>
<dbReference type="PANTHER" id="PTHR45436">
    <property type="entry name" value="SENSOR HISTIDINE KINASE YKOH"/>
    <property type="match status" value="1"/>
</dbReference>
<protein>
    <recommendedName>
        <fullName evidence="2">histidine kinase</fullName>
        <ecNumber evidence="2">2.7.13.3</ecNumber>
    </recommendedName>
</protein>
<name>A0AAP6EIY1_9ACTN</name>
<evidence type="ECO:0000256" key="1">
    <source>
        <dbReference type="ARBA" id="ARBA00000085"/>
    </source>
</evidence>
<feature type="compositionally biased region" description="Basic and acidic residues" evidence="6">
    <location>
        <begin position="459"/>
        <end position="468"/>
    </location>
</feature>
<organism evidence="8 11">
    <name type="scientific">Streptomyces acidiscabies</name>
    <dbReference type="NCBI Taxonomy" id="42234"/>
    <lineage>
        <taxon>Bacteria</taxon>
        <taxon>Bacillati</taxon>
        <taxon>Actinomycetota</taxon>
        <taxon>Actinomycetes</taxon>
        <taxon>Kitasatosporales</taxon>
        <taxon>Streptomycetaceae</taxon>
        <taxon>Streptomyces</taxon>
    </lineage>
</organism>
<feature type="compositionally biased region" description="Pro residues" evidence="6">
    <location>
        <begin position="444"/>
        <end position="458"/>
    </location>
</feature>
<evidence type="ECO:0000313" key="11">
    <source>
        <dbReference type="Proteomes" id="UP001282288"/>
    </source>
</evidence>
<dbReference type="Pfam" id="PF02518">
    <property type="entry name" value="HATPase_c"/>
    <property type="match status" value="1"/>
</dbReference>
<feature type="compositionally biased region" description="Low complexity" evidence="6">
    <location>
        <begin position="403"/>
        <end position="416"/>
    </location>
</feature>
<dbReference type="GO" id="GO:0004673">
    <property type="term" value="F:protein histidine kinase activity"/>
    <property type="evidence" value="ECO:0007669"/>
    <property type="project" value="UniProtKB-EC"/>
</dbReference>
<dbReference type="EMBL" id="JARAWC010000030">
    <property type="protein sequence ID" value="MDX2964414.1"/>
    <property type="molecule type" value="Genomic_DNA"/>
</dbReference>
<dbReference type="Proteomes" id="UP001282288">
    <property type="component" value="Unassembled WGS sequence"/>
</dbReference>
<evidence type="ECO:0000256" key="3">
    <source>
        <dbReference type="ARBA" id="ARBA00022553"/>
    </source>
</evidence>
<dbReference type="GeneID" id="69812535"/>
<dbReference type="SUPFAM" id="SSF55874">
    <property type="entry name" value="ATPase domain of HSP90 chaperone/DNA topoisomerase II/histidine kinase"/>
    <property type="match status" value="1"/>
</dbReference>
<dbReference type="GO" id="GO:0005886">
    <property type="term" value="C:plasma membrane"/>
    <property type="evidence" value="ECO:0007669"/>
    <property type="project" value="TreeGrafter"/>
</dbReference>
<evidence type="ECO:0000313" key="8">
    <source>
        <dbReference type="EMBL" id="MDX2964414.1"/>
    </source>
</evidence>
<gene>
    <name evidence="8" type="ORF">PV399_32560</name>
    <name evidence="9" type="ORF">PV666_34555</name>
</gene>
<feature type="region of interest" description="Disordered" evidence="6">
    <location>
        <begin position="397"/>
        <end position="494"/>
    </location>
</feature>
<dbReference type="PANTHER" id="PTHR45436:SF5">
    <property type="entry name" value="SENSOR HISTIDINE KINASE TRCS"/>
    <property type="match status" value="1"/>
</dbReference>
<dbReference type="EMBL" id="JARAWP010000024">
    <property type="protein sequence ID" value="MDX3022963.1"/>
    <property type="molecule type" value="Genomic_DNA"/>
</dbReference>
<dbReference type="GO" id="GO:0000160">
    <property type="term" value="P:phosphorelay signal transduction system"/>
    <property type="evidence" value="ECO:0007669"/>
    <property type="project" value="TreeGrafter"/>
</dbReference>
<dbReference type="EC" id="2.7.13.3" evidence="2"/>
<proteinExistence type="predicted"/>
<evidence type="ECO:0000256" key="5">
    <source>
        <dbReference type="ARBA" id="ARBA00022777"/>
    </source>
</evidence>
<keyword evidence="8" id="KW-0067">ATP-binding</keyword>
<dbReference type="GO" id="GO:0005524">
    <property type="term" value="F:ATP binding"/>
    <property type="evidence" value="ECO:0007669"/>
    <property type="project" value="UniProtKB-KW"/>
</dbReference>
<keyword evidence="4" id="KW-0808">Transferase</keyword>
<keyword evidence="5" id="KW-0418">Kinase</keyword>
<evidence type="ECO:0000256" key="6">
    <source>
        <dbReference type="SAM" id="MobiDB-lite"/>
    </source>
</evidence>
<keyword evidence="3" id="KW-0597">Phosphoprotein</keyword>
<sequence length="494" mass="51970">MFAHASSRPAAHRRLRPEPDRFVLGRFRAVALLAQSTAVLVPGVAAAGGWLASPVAGLVGVAGGLVAAVAVGEWLARAGAGAVGARWEGLRAAEGERLVAAAEAVEKTVQWSTEELLRGVRPPIPDEVVPVGAEGSLARTLEVLEDVKVQCVAALIEVEEASRSSVLLELLRRLPQRQHPLMDRMLRALSALEKETDDPELLDRIYRIDHLATRLRRRVESSAILGGASLRRATEPMRVATVLHGAVCEVEHYRRVTVAASEAGVGFALPKQAGPDVMHLMAELIENGLECSDPATQVHVSVTEAAGGLTIRVADQGLPMPSARRAQLNRLLASHEANLARLVRDGQFGLVTVSTIARQHRLTVRLVENPGGGTTALVGVPAHLLLRVLPLASPDVPAPAAPAPAASRAASAPAGPHRSRPPAQQPVVGGPEEEGGAPALPRRIPAPPPVRPTLAPPRRPADPGRFADFRAGQRAGRDHPRAAPPHPGPTAPPA</sequence>
<keyword evidence="10" id="KW-1185">Reference proteome</keyword>
<dbReference type="Gene3D" id="3.30.565.10">
    <property type="entry name" value="Histidine kinase-like ATPase, C-terminal domain"/>
    <property type="match status" value="1"/>
</dbReference>
<dbReference type="AlphaFoldDB" id="A0AAP6EIY1"/>
<dbReference type="RefSeq" id="WP_010352637.1">
    <property type="nucleotide sequence ID" value="NZ_CP122369.1"/>
</dbReference>